<dbReference type="PANTHER" id="PTHR12137">
    <property type="entry name" value="CARBOHYDRATE SULFOTRANSFERASE"/>
    <property type="match status" value="1"/>
</dbReference>
<keyword evidence="8 11" id="KW-0472">Membrane</keyword>
<evidence type="ECO:0000256" key="7">
    <source>
        <dbReference type="ARBA" id="ARBA00023034"/>
    </source>
</evidence>
<keyword evidence="3 11" id="KW-0808">Transferase</keyword>
<dbReference type="GO" id="GO:0016051">
    <property type="term" value="P:carbohydrate biosynthetic process"/>
    <property type="evidence" value="ECO:0007669"/>
    <property type="project" value="InterPro"/>
</dbReference>
<accession>A0A8C4NB74</accession>
<feature type="region of interest" description="Disordered" evidence="12">
    <location>
        <begin position="110"/>
        <end position="152"/>
    </location>
</feature>
<keyword evidence="9 11" id="KW-0325">Glycoprotein</keyword>
<keyword evidence="14" id="KW-1185">Reference proteome</keyword>
<evidence type="ECO:0000256" key="11">
    <source>
        <dbReference type="RuleBase" id="RU364020"/>
    </source>
</evidence>
<proteinExistence type="inferred from homology"/>
<evidence type="ECO:0000256" key="2">
    <source>
        <dbReference type="ARBA" id="ARBA00006339"/>
    </source>
</evidence>
<evidence type="ECO:0000256" key="5">
    <source>
        <dbReference type="ARBA" id="ARBA00022968"/>
    </source>
</evidence>
<evidence type="ECO:0000256" key="12">
    <source>
        <dbReference type="SAM" id="MobiDB-lite"/>
    </source>
</evidence>
<evidence type="ECO:0000256" key="9">
    <source>
        <dbReference type="ARBA" id="ARBA00023180"/>
    </source>
</evidence>
<evidence type="ECO:0000313" key="14">
    <source>
        <dbReference type="Proteomes" id="UP000694388"/>
    </source>
</evidence>
<dbReference type="EC" id="2.8.2.-" evidence="11"/>
<evidence type="ECO:0000313" key="13">
    <source>
        <dbReference type="Ensembl" id="ENSEBUP00000005116.1"/>
    </source>
</evidence>
<evidence type="ECO:0000256" key="3">
    <source>
        <dbReference type="ARBA" id="ARBA00022679"/>
    </source>
</evidence>
<dbReference type="GO" id="GO:0030166">
    <property type="term" value="P:proteoglycan biosynthetic process"/>
    <property type="evidence" value="ECO:0007669"/>
    <property type="project" value="TreeGrafter"/>
</dbReference>
<organism evidence="13 14">
    <name type="scientific">Eptatretus burgeri</name>
    <name type="common">Inshore hagfish</name>
    <dbReference type="NCBI Taxonomy" id="7764"/>
    <lineage>
        <taxon>Eukaryota</taxon>
        <taxon>Metazoa</taxon>
        <taxon>Chordata</taxon>
        <taxon>Craniata</taxon>
        <taxon>Vertebrata</taxon>
        <taxon>Cyclostomata</taxon>
        <taxon>Myxini</taxon>
        <taxon>Myxiniformes</taxon>
        <taxon>Myxinidae</taxon>
        <taxon>Eptatretinae</taxon>
        <taxon>Eptatretus</taxon>
    </lineage>
</organism>
<keyword evidence="6 11" id="KW-1133">Transmembrane helix</keyword>
<dbReference type="Pfam" id="PF03567">
    <property type="entry name" value="Sulfotransfer_2"/>
    <property type="match status" value="1"/>
</dbReference>
<dbReference type="InterPro" id="IPR005331">
    <property type="entry name" value="Sulfotransferase"/>
</dbReference>
<evidence type="ECO:0000256" key="10">
    <source>
        <dbReference type="ARBA" id="ARBA00023277"/>
    </source>
</evidence>
<dbReference type="Proteomes" id="UP000694388">
    <property type="component" value="Unplaced"/>
</dbReference>
<reference evidence="13" key="1">
    <citation type="submission" date="2025-08" db="UniProtKB">
        <authorList>
            <consortium name="Ensembl"/>
        </authorList>
    </citation>
    <scope>IDENTIFICATION</scope>
</reference>
<evidence type="ECO:0000256" key="4">
    <source>
        <dbReference type="ARBA" id="ARBA00022692"/>
    </source>
</evidence>
<dbReference type="InterPro" id="IPR018011">
    <property type="entry name" value="Carb_sulfotrans_8-10"/>
</dbReference>
<dbReference type="GeneTree" id="ENSGT00940000156614"/>
<protein>
    <recommendedName>
        <fullName evidence="11">Carbohydrate sulfotransferase</fullName>
        <ecNumber evidence="11">2.8.2.-</ecNumber>
    </recommendedName>
</protein>
<feature type="compositionally biased region" description="Basic and acidic residues" evidence="12">
    <location>
        <begin position="110"/>
        <end position="128"/>
    </location>
</feature>
<name>A0A8C4NB74_EPTBU</name>
<dbReference type="Ensembl" id="ENSEBUT00000005554.1">
    <property type="protein sequence ID" value="ENSEBUP00000005116.1"/>
    <property type="gene ID" value="ENSEBUG00000003523.1"/>
</dbReference>
<keyword evidence="7 11" id="KW-0333">Golgi apparatus</keyword>
<dbReference type="AlphaFoldDB" id="A0A8C4NB74"/>
<keyword evidence="10 11" id="KW-0119">Carbohydrate metabolism</keyword>
<dbReference type="GO" id="GO:0000139">
    <property type="term" value="C:Golgi membrane"/>
    <property type="evidence" value="ECO:0007669"/>
    <property type="project" value="UniProtKB-SubCell"/>
</dbReference>
<feature type="transmembrane region" description="Helical" evidence="11">
    <location>
        <begin position="21"/>
        <end position="38"/>
    </location>
</feature>
<evidence type="ECO:0000256" key="8">
    <source>
        <dbReference type="ARBA" id="ARBA00023136"/>
    </source>
</evidence>
<sequence>MMRGIFKDCGCCKCRCRGLRICVLAALAFVLVLVIAYWDKVGAVQLALHPSSSLFDFKSSPDTSSRCSPESWSDDCVLNVKEDGGINNENVRDMINELFGEDDSLFGKINKDNDDSSVEKATGHESSKNDVGFEDGDLALPGGNPSDAKSSNFPAKMELVEGSGEFDYGDYRHNKHWDVSNANRSVHQIAEVPSDVLHREVDVADDDWKGNDVVGRKGKLEPAVRSPKVSLHHKLAKLAAYQTRASTDPADVNEQIELLDPDGRSRNDVEMAQEQARRRERIWNVCGSSSHDFVGKKRVLEEIKWHELDHLIVDDNHGIIYCYVPKVACTNWKRMMIVLSGSVTNNGKPYTEPLEVPSLVAHLPSSHHTLARQLRLHGPRFVRHKLATYSKFLFVREPFARLVSAFQSKFAVQNEVFYHRFAVPMLQLYQGVVEPAASAADALSDKTGNGSSRLQFSSFVRYLLDPNTEKQKPLNEHWRQVYRLCHPCQISYDFVGHLEKQTEETTYLLRMLGVPPSLHLPPAFHKKTDLDRVERSFSGVPVSLRRKLFQLYATDYALFGYPSPLQLLED</sequence>
<evidence type="ECO:0000256" key="6">
    <source>
        <dbReference type="ARBA" id="ARBA00022989"/>
    </source>
</evidence>
<dbReference type="PANTHER" id="PTHR12137:SF4">
    <property type="entry name" value="CARBOHYDRATE SULFOTRANSFERASE 12"/>
    <property type="match status" value="1"/>
</dbReference>
<evidence type="ECO:0000256" key="1">
    <source>
        <dbReference type="ARBA" id="ARBA00004323"/>
    </source>
</evidence>
<keyword evidence="4 11" id="KW-0812">Transmembrane</keyword>
<keyword evidence="5 11" id="KW-0735">Signal-anchor</keyword>
<dbReference type="GO" id="GO:0008146">
    <property type="term" value="F:sulfotransferase activity"/>
    <property type="evidence" value="ECO:0007669"/>
    <property type="project" value="InterPro"/>
</dbReference>
<reference evidence="13" key="2">
    <citation type="submission" date="2025-09" db="UniProtKB">
        <authorList>
            <consortium name="Ensembl"/>
        </authorList>
    </citation>
    <scope>IDENTIFICATION</scope>
</reference>
<comment type="similarity">
    <text evidence="2 11">Belongs to the sulfotransferase 2 family.</text>
</comment>
<comment type="subcellular location">
    <subcellularLocation>
        <location evidence="1 11">Golgi apparatus membrane</location>
        <topology evidence="1 11">Single-pass type II membrane protein</topology>
    </subcellularLocation>
</comment>